<keyword evidence="7" id="KW-0325">Glycoprotein</keyword>
<reference evidence="9" key="2">
    <citation type="submission" date="2021-01" db="UniProtKB">
        <authorList>
            <consortium name="EnsemblMetazoa"/>
        </authorList>
    </citation>
    <scope>IDENTIFICATION</scope>
</reference>
<evidence type="ECO:0000256" key="3">
    <source>
        <dbReference type="ARBA" id="ARBA00022692"/>
    </source>
</evidence>
<dbReference type="PRINTS" id="PR00173">
    <property type="entry name" value="EDTRNSPORT"/>
</dbReference>
<proteinExistence type="inferred from homology"/>
<keyword evidence="3 8" id="KW-0812">Transmembrane</keyword>
<evidence type="ECO:0000256" key="7">
    <source>
        <dbReference type="ARBA" id="ARBA00023180"/>
    </source>
</evidence>
<feature type="transmembrane region" description="Helical" evidence="8">
    <location>
        <begin position="343"/>
        <end position="364"/>
    </location>
</feature>
<evidence type="ECO:0000256" key="5">
    <source>
        <dbReference type="ARBA" id="ARBA00022989"/>
    </source>
</evidence>
<evidence type="ECO:0000313" key="9">
    <source>
        <dbReference type="EnsemblMetazoa" id="XP_030852710"/>
    </source>
</evidence>
<feature type="transmembrane region" description="Helical" evidence="8">
    <location>
        <begin position="75"/>
        <end position="99"/>
    </location>
</feature>
<dbReference type="Proteomes" id="UP000007110">
    <property type="component" value="Unassembled WGS sequence"/>
</dbReference>
<evidence type="ECO:0000256" key="8">
    <source>
        <dbReference type="RuleBase" id="RU361216"/>
    </source>
</evidence>
<keyword evidence="4 8" id="KW-0769">Symport</keyword>
<dbReference type="GO" id="GO:0015175">
    <property type="term" value="F:neutral L-amino acid transmembrane transporter activity"/>
    <property type="evidence" value="ECO:0000318"/>
    <property type="project" value="GO_Central"/>
</dbReference>
<sequence>MADTEMGINHEVEMPRSESKSFCQKFTQFLFNNLLLILMILSLILGCAVGFGVKLGSDRDFTSDEIKFISFPGTIFLNMLKVMIIPLVVTSLIAGMASLDRQASGKLGLRAVLYYFTTTFIAVILGIILVMSIRPGARGRSKDEIDTAGPVEEVNTADAFLDLLRMMFPPNIIEATFRTYKTRQVTQIVEPMTTMPMMMNSTDMMATDSMMNSTMMGPMTITVSQGGYEFKSNILGLVIFSCVFGAVLGRLGEKGEAFKAVVESIMECIMVMVGFIIWLSPVGVFFLVLGKILSMDDWALVFEQIGMYSATVILGLLIHGFIILPLLYLVFTRSNPFVFIKGVAPAMVTAFATASSSATLPITINSLETNNKIDKRVTRFVLPIGATINMDGTALYEAVAAIFIAQVNDFDLDAVDVIVISITATLASVGAAGVPQAGLVTLVIVLNAVGLPADDITLILVIDWFLDRVRTTVNVEGDSFGCGIIYHFTKQDFDRIDQEKALTNGYKDEKKVPFDQMDGNISGDDTRL</sequence>
<dbReference type="Pfam" id="PF00375">
    <property type="entry name" value="SDF"/>
    <property type="match status" value="1"/>
</dbReference>
<dbReference type="InterPro" id="IPR001991">
    <property type="entry name" value="Na-dicarboxylate_symporter"/>
</dbReference>
<dbReference type="Gene3D" id="1.10.3860.10">
    <property type="entry name" value="Sodium:dicarboxylate symporter"/>
    <property type="match status" value="1"/>
</dbReference>
<keyword evidence="5 8" id="KW-1133">Transmembrane helix</keyword>
<dbReference type="RefSeq" id="XP_030852710.1">
    <property type="nucleotide sequence ID" value="XM_030996850.1"/>
</dbReference>
<feature type="transmembrane region" description="Helical" evidence="8">
    <location>
        <begin position="308"/>
        <end position="331"/>
    </location>
</feature>
<dbReference type="KEGG" id="spu:576503"/>
<dbReference type="GO" id="GO:0015501">
    <property type="term" value="F:glutamate:sodium symporter activity"/>
    <property type="evidence" value="ECO:0000318"/>
    <property type="project" value="GO_Central"/>
</dbReference>
<dbReference type="PROSITE" id="PS00714">
    <property type="entry name" value="NA_DICARBOXYL_SYMP_2"/>
    <property type="match status" value="1"/>
</dbReference>
<dbReference type="SUPFAM" id="SSF118215">
    <property type="entry name" value="Proton glutamate symport protein"/>
    <property type="match status" value="1"/>
</dbReference>
<name>A0A7M7PL47_STRPU</name>
<dbReference type="InterPro" id="IPR036458">
    <property type="entry name" value="Na:dicarbo_symporter_sf"/>
</dbReference>
<keyword evidence="2 8" id="KW-0813">Transport</keyword>
<feature type="transmembrane region" description="Helical" evidence="8">
    <location>
        <begin position="264"/>
        <end position="288"/>
    </location>
</feature>
<reference evidence="10" key="1">
    <citation type="submission" date="2015-02" db="EMBL/GenBank/DDBJ databases">
        <title>Genome sequencing for Strongylocentrotus purpuratus.</title>
        <authorList>
            <person name="Murali S."/>
            <person name="Liu Y."/>
            <person name="Vee V."/>
            <person name="English A."/>
            <person name="Wang M."/>
            <person name="Skinner E."/>
            <person name="Han Y."/>
            <person name="Muzny D.M."/>
            <person name="Worley K.C."/>
            <person name="Gibbs R.A."/>
        </authorList>
    </citation>
    <scope>NUCLEOTIDE SEQUENCE</scope>
</reference>
<dbReference type="EnsemblMetazoa" id="XM_030996850">
    <property type="protein sequence ID" value="XP_030852710"/>
    <property type="gene ID" value="LOC576503"/>
</dbReference>
<dbReference type="FunCoup" id="A0A7M7PL47">
    <property type="interactions" value="96"/>
</dbReference>
<dbReference type="OMA" id="TDVFLRM"/>
<dbReference type="GO" id="GO:0005886">
    <property type="term" value="C:plasma membrane"/>
    <property type="evidence" value="ECO:0000318"/>
    <property type="project" value="GO_Central"/>
</dbReference>
<feature type="transmembrane region" description="Helical" evidence="8">
    <location>
        <begin position="34"/>
        <end position="55"/>
    </location>
</feature>
<dbReference type="GeneID" id="576503"/>
<feature type="transmembrane region" description="Helical" evidence="8">
    <location>
        <begin position="234"/>
        <end position="252"/>
    </location>
</feature>
<evidence type="ECO:0000256" key="4">
    <source>
        <dbReference type="ARBA" id="ARBA00022847"/>
    </source>
</evidence>
<dbReference type="GO" id="GO:0005313">
    <property type="term" value="F:L-glutamate transmembrane transporter activity"/>
    <property type="evidence" value="ECO:0000318"/>
    <property type="project" value="GO_Central"/>
</dbReference>
<accession>A0A7M7PL47</accession>
<dbReference type="GO" id="GO:0015813">
    <property type="term" value="P:L-glutamate transmembrane transport"/>
    <property type="evidence" value="ECO:0000318"/>
    <property type="project" value="GO_Central"/>
</dbReference>
<dbReference type="AlphaFoldDB" id="A0A7M7PL47"/>
<dbReference type="PANTHER" id="PTHR11958">
    <property type="entry name" value="SODIUM/DICARBOXYLATE SYMPORTER-RELATED"/>
    <property type="match status" value="1"/>
</dbReference>
<evidence type="ECO:0000256" key="1">
    <source>
        <dbReference type="ARBA" id="ARBA00004141"/>
    </source>
</evidence>
<keyword evidence="10" id="KW-1185">Reference proteome</keyword>
<feature type="transmembrane region" description="Helical" evidence="8">
    <location>
        <begin position="111"/>
        <end position="133"/>
    </location>
</feature>
<keyword evidence="6 8" id="KW-0472">Membrane</keyword>
<comment type="similarity">
    <text evidence="8">Belongs to the dicarboxylate/amino acid:cation symporter (DAACS) (TC 2.A.23) family.</text>
</comment>
<dbReference type="InterPro" id="IPR050746">
    <property type="entry name" value="DAACS"/>
</dbReference>
<evidence type="ECO:0000256" key="2">
    <source>
        <dbReference type="ARBA" id="ARBA00022448"/>
    </source>
</evidence>
<organism evidence="9 10">
    <name type="scientific">Strongylocentrotus purpuratus</name>
    <name type="common">Purple sea urchin</name>
    <dbReference type="NCBI Taxonomy" id="7668"/>
    <lineage>
        <taxon>Eukaryota</taxon>
        <taxon>Metazoa</taxon>
        <taxon>Echinodermata</taxon>
        <taxon>Eleutherozoa</taxon>
        <taxon>Echinozoa</taxon>
        <taxon>Echinoidea</taxon>
        <taxon>Euechinoidea</taxon>
        <taxon>Echinacea</taxon>
        <taxon>Camarodonta</taxon>
        <taxon>Echinidea</taxon>
        <taxon>Strongylocentrotidae</taxon>
        <taxon>Strongylocentrotus</taxon>
    </lineage>
</organism>
<comment type="subcellular location">
    <subcellularLocation>
        <location evidence="1 8">Membrane</location>
        <topology evidence="1 8">Multi-pass membrane protein</topology>
    </subcellularLocation>
</comment>
<evidence type="ECO:0000313" key="10">
    <source>
        <dbReference type="Proteomes" id="UP000007110"/>
    </source>
</evidence>
<dbReference type="PANTHER" id="PTHR11958:SF63">
    <property type="entry name" value="AMINO ACID TRANSPORTER"/>
    <property type="match status" value="1"/>
</dbReference>
<evidence type="ECO:0000256" key="6">
    <source>
        <dbReference type="ARBA" id="ARBA00023136"/>
    </source>
</evidence>
<dbReference type="InParanoid" id="A0A7M7PL47"/>
<dbReference type="InterPro" id="IPR018107">
    <property type="entry name" value="Na-dicarboxylate_symporter_CS"/>
</dbReference>
<dbReference type="OrthoDB" id="5877963at2759"/>
<protein>
    <recommendedName>
        <fullName evidence="8">Amino acid transporter</fullName>
    </recommendedName>
</protein>